<dbReference type="HAMAP" id="MF_00211">
    <property type="entry name" value="TrpD"/>
    <property type="match status" value="1"/>
</dbReference>
<keyword evidence="5" id="KW-0460">Magnesium</keyword>
<feature type="binding site" evidence="5">
    <location>
        <begin position="95"/>
        <end position="98"/>
    </location>
    <ligand>
        <name>5-phospho-alpha-D-ribose 1-diphosphate</name>
        <dbReference type="ChEBI" id="CHEBI:58017"/>
    </ligand>
</feature>
<evidence type="ECO:0000256" key="6">
    <source>
        <dbReference type="SAM" id="Phobius"/>
    </source>
</evidence>
<feature type="binding site" evidence="5">
    <location>
        <position position="93"/>
    </location>
    <ligand>
        <name>5-phospho-alpha-D-ribose 1-diphosphate</name>
        <dbReference type="ChEBI" id="CHEBI:58017"/>
    </ligand>
</feature>
<keyword evidence="5" id="KW-0028">Amino-acid biosynthesis</keyword>
<keyword evidence="2 5" id="KW-0808">Transferase</keyword>
<gene>
    <name evidence="5 9" type="primary">trpD</name>
    <name evidence="9" type="ORF">ISF26_03315</name>
</gene>
<feature type="binding site" evidence="5">
    <location>
        <position position="85"/>
    </location>
    <ligand>
        <name>anthranilate</name>
        <dbReference type="ChEBI" id="CHEBI:16567"/>
        <label>1</label>
    </ligand>
</feature>
<feature type="binding site" evidence="5">
    <location>
        <begin position="113"/>
        <end position="121"/>
    </location>
    <ligand>
        <name>5-phospho-alpha-D-ribose 1-diphosphate</name>
        <dbReference type="ChEBI" id="CHEBI:58017"/>
    </ligand>
</feature>
<feature type="binding site" evidence="5">
    <location>
        <position position="171"/>
    </location>
    <ligand>
        <name>anthranilate</name>
        <dbReference type="ChEBI" id="CHEBI:16567"/>
        <label>2</label>
    </ligand>
</feature>
<evidence type="ECO:0000313" key="10">
    <source>
        <dbReference type="Proteomes" id="UP001054846"/>
    </source>
</evidence>
<evidence type="ECO:0000256" key="3">
    <source>
        <dbReference type="ARBA" id="ARBA00022822"/>
    </source>
</evidence>
<keyword evidence="6" id="KW-1133">Transmembrane helix</keyword>
<evidence type="ECO:0000313" key="9">
    <source>
        <dbReference type="EMBL" id="UFP95294.1"/>
    </source>
</evidence>
<feature type="transmembrane region" description="Helical" evidence="6">
    <location>
        <begin position="31"/>
        <end position="54"/>
    </location>
</feature>
<comment type="caution">
    <text evidence="5">Lacks conserved residue(s) required for the propagation of feature annotation.</text>
</comment>
<evidence type="ECO:0000256" key="1">
    <source>
        <dbReference type="ARBA" id="ARBA00022676"/>
    </source>
</evidence>
<comment type="similarity">
    <text evidence="5">Belongs to the anthranilate phosphoribosyltransferase family.</text>
</comment>
<dbReference type="EMBL" id="CP063845">
    <property type="protein sequence ID" value="UFP95294.1"/>
    <property type="molecule type" value="Genomic_DNA"/>
</dbReference>
<feature type="transmembrane region" description="Helical" evidence="6">
    <location>
        <begin position="295"/>
        <end position="315"/>
    </location>
</feature>
<feature type="binding site" evidence="5">
    <location>
        <position position="231"/>
    </location>
    <ligand>
        <name>Mg(2+)</name>
        <dbReference type="ChEBI" id="CHEBI:18420"/>
        <label>2</label>
    </ligand>
</feature>
<evidence type="ECO:0000256" key="5">
    <source>
        <dbReference type="HAMAP-Rule" id="MF_00211"/>
    </source>
</evidence>
<dbReference type="InterPro" id="IPR017459">
    <property type="entry name" value="Glycosyl_Trfase_fam3_N_dom"/>
</dbReference>
<dbReference type="SUPFAM" id="SSF47648">
    <property type="entry name" value="Nucleoside phosphorylase/phosphoribosyltransferase N-terminal domain"/>
    <property type="match status" value="1"/>
</dbReference>
<dbReference type="PANTHER" id="PTHR43285:SF2">
    <property type="entry name" value="ANTHRANILATE PHOSPHORIBOSYLTRANSFERASE"/>
    <property type="match status" value="1"/>
</dbReference>
<dbReference type="RefSeq" id="WP_418886948.1">
    <property type="nucleotide sequence ID" value="NZ_CP063845.1"/>
</dbReference>
<dbReference type="Proteomes" id="UP001054846">
    <property type="component" value="Chromosome"/>
</dbReference>
<accession>A0ABY3PP09</accession>
<feature type="binding site" evidence="5">
    <location>
        <position position="85"/>
    </location>
    <ligand>
        <name>5-phospho-alpha-D-ribose 1-diphosphate</name>
        <dbReference type="ChEBI" id="CHEBI:58017"/>
    </ligand>
</feature>
<feature type="binding site" evidence="5">
    <location>
        <position position="97"/>
    </location>
    <ligand>
        <name>Mg(2+)</name>
        <dbReference type="ChEBI" id="CHEBI:18420"/>
        <label>1</label>
    </ligand>
</feature>
<feature type="binding site" evidence="5">
    <location>
        <position position="230"/>
    </location>
    <ligand>
        <name>Mg(2+)</name>
        <dbReference type="ChEBI" id="CHEBI:18420"/>
        <label>2</label>
    </ligand>
</feature>
<keyword evidence="10" id="KW-1185">Reference proteome</keyword>
<organism evidence="9 10">
    <name type="scientific">Gloeobacter morelensis MG652769</name>
    <dbReference type="NCBI Taxonomy" id="2781736"/>
    <lineage>
        <taxon>Bacteria</taxon>
        <taxon>Bacillati</taxon>
        <taxon>Cyanobacteriota</taxon>
        <taxon>Cyanophyceae</taxon>
        <taxon>Gloeobacterales</taxon>
        <taxon>Gloeobacteraceae</taxon>
        <taxon>Gloeobacter</taxon>
        <taxon>Gloeobacter morelensis</taxon>
    </lineage>
</organism>
<dbReference type="SUPFAM" id="SSF52418">
    <property type="entry name" value="Nucleoside phosphorylase/phosphoribosyltransferase catalytic domain"/>
    <property type="match status" value="1"/>
</dbReference>
<evidence type="ECO:0000256" key="2">
    <source>
        <dbReference type="ARBA" id="ARBA00022679"/>
    </source>
</evidence>
<dbReference type="GO" id="GO:0004048">
    <property type="term" value="F:anthranilate phosphoribosyltransferase activity"/>
    <property type="evidence" value="ECO:0007669"/>
    <property type="project" value="UniProtKB-EC"/>
</dbReference>
<dbReference type="Pfam" id="PF02885">
    <property type="entry name" value="Glycos_trans_3N"/>
    <property type="match status" value="1"/>
</dbReference>
<comment type="function">
    <text evidence="5">Catalyzes the transfer of the phosphoribosyl group of 5-phosphorylribose-1-pyrophosphate (PRPP) to anthranilate to yield N-(5'-phosphoribosyl)-anthranilate (PRA).</text>
</comment>
<reference evidence="9 10" key="1">
    <citation type="journal article" date="2021" name="Genome Biol. Evol.">
        <title>Complete Genome Sequencing of a Novel Gloeobacter Species from a Waterfall Cave in Mexico.</title>
        <authorList>
            <person name="Saw J.H."/>
            <person name="Cardona T."/>
            <person name="Montejano G."/>
        </authorList>
    </citation>
    <scope>NUCLEOTIDE SEQUENCE [LARGE SCALE GENOMIC DNA]</scope>
    <source>
        <strain evidence="9">MG652769</strain>
    </source>
</reference>
<keyword evidence="6" id="KW-0812">Transmembrane</keyword>
<evidence type="ECO:0000256" key="4">
    <source>
        <dbReference type="ARBA" id="ARBA00023141"/>
    </source>
</evidence>
<dbReference type="PANTHER" id="PTHR43285">
    <property type="entry name" value="ANTHRANILATE PHOSPHORIBOSYLTRANSFERASE"/>
    <property type="match status" value="1"/>
</dbReference>
<proteinExistence type="inferred from homology"/>
<comment type="subunit">
    <text evidence="5">Homodimer.</text>
</comment>
<feature type="binding site" evidence="5">
    <location>
        <position position="125"/>
    </location>
    <ligand>
        <name>5-phospho-alpha-D-ribose 1-diphosphate</name>
        <dbReference type="ChEBI" id="CHEBI:58017"/>
    </ligand>
</feature>
<comment type="pathway">
    <text evidence="5">Amino-acid biosynthesis; L-tryptophan biosynthesis; L-tryptophan from chorismate: step 2/5.</text>
</comment>
<comment type="cofactor">
    <cofactor evidence="5">
        <name>Mg(2+)</name>
        <dbReference type="ChEBI" id="CHEBI:18420"/>
    </cofactor>
    <text evidence="5">Binds 2 magnesium ions per monomer.</text>
</comment>
<feature type="binding site" evidence="5">
    <location>
        <begin position="88"/>
        <end position="89"/>
    </location>
    <ligand>
        <name>5-phospho-alpha-D-ribose 1-diphosphate</name>
        <dbReference type="ChEBI" id="CHEBI:58017"/>
    </ligand>
</feature>
<sequence>MMNEKHLQSLLISRLGGAALSEEAARELMEAWLAGEVPAALSGALLVAIAPLAITAGELAAMAKTLQEAAGAAPTGLPVLLDTCGTGGDGLGTFNISTAVAFVAAACGVPVAKHGARSASSRVGSADVLERLGVRLSQERARVRAALDAVGITFLFAPGWHPALKAVAPVRRELGIRTVFNLLGPLVNPLVPTAQVLGVYHPHLVVPMAEALEQLGRERFLVVHGSGGLDECSLAGPTTAAGNLSGPLCESHLHPEEFGLAAAPLEALVGGDVAQNADILRRVLQGKGSRAQRDVVILNTAAALVAAGAVAGWMAGVTLARDCLADGVPWTKCEALIRFGNA</sequence>
<comment type="catalytic activity">
    <reaction evidence="5">
        <text>N-(5-phospho-beta-D-ribosyl)anthranilate + diphosphate = 5-phospho-alpha-D-ribose 1-diphosphate + anthranilate</text>
        <dbReference type="Rhea" id="RHEA:11768"/>
        <dbReference type="ChEBI" id="CHEBI:16567"/>
        <dbReference type="ChEBI" id="CHEBI:18277"/>
        <dbReference type="ChEBI" id="CHEBI:33019"/>
        <dbReference type="ChEBI" id="CHEBI:58017"/>
        <dbReference type="EC" id="2.4.2.18"/>
    </reaction>
</comment>
<feature type="binding site" evidence="5">
    <location>
        <position position="231"/>
    </location>
    <ligand>
        <name>Mg(2+)</name>
        <dbReference type="ChEBI" id="CHEBI:18420"/>
        <label>1</label>
    </ligand>
</feature>
<dbReference type="Pfam" id="PF00591">
    <property type="entry name" value="Glycos_transf_3"/>
    <property type="match status" value="1"/>
</dbReference>
<dbReference type="Gene3D" id="3.40.1030.10">
    <property type="entry name" value="Nucleoside phosphorylase/phosphoribosyltransferase catalytic domain"/>
    <property type="match status" value="1"/>
</dbReference>
<dbReference type="InterPro" id="IPR005940">
    <property type="entry name" value="Anthranilate_Pribosyl_Tfrase"/>
</dbReference>
<keyword evidence="6" id="KW-0472">Membrane</keyword>
<feature type="domain" description="Glycosyl transferase family 3 N-terminal" evidence="8">
    <location>
        <begin position="15"/>
        <end position="70"/>
    </location>
</feature>
<name>A0ABY3PP09_9CYAN</name>
<protein>
    <recommendedName>
        <fullName evidence="5">Anthranilate phosphoribosyltransferase</fullName>
        <ecNumber evidence="5">2.4.2.18</ecNumber>
    </recommendedName>
</protein>
<dbReference type="Gene3D" id="1.20.970.10">
    <property type="entry name" value="Transferase, Pyrimidine Nucleoside Phosphorylase, Chain C"/>
    <property type="match status" value="1"/>
</dbReference>
<dbReference type="EC" id="2.4.2.18" evidence="5"/>
<dbReference type="InterPro" id="IPR035902">
    <property type="entry name" value="Nuc_phospho_transferase"/>
</dbReference>
<evidence type="ECO:0000259" key="7">
    <source>
        <dbReference type="Pfam" id="PF00591"/>
    </source>
</evidence>
<dbReference type="InterPro" id="IPR036320">
    <property type="entry name" value="Glycosyl_Trfase_fam3_N_dom_sf"/>
</dbReference>
<keyword evidence="4 5" id="KW-0057">Aromatic amino acid biosynthesis</keyword>
<dbReference type="NCBIfam" id="TIGR01245">
    <property type="entry name" value="trpD"/>
    <property type="match status" value="1"/>
</dbReference>
<evidence type="ECO:0000259" key="8">
    <source>
        <dbReference type="Pfam" id="PF02885"/>
    </source>
</evidence>
<feature type="domain" description="Glycosyl transferase family 3" evidence="7">
    <location>
        <begin position="79"/>
        <end position="327"/>
    </location>
</feature>
<dbReference type="InterPro" id="IPR000312">
    <property type="entry name" value="Glycosyl_Trfase_fam3"/>
</dbReference>
<keyword evidence="5" id="KW-0479">Metal-binding</keyword>
<keyword evidence="3 5" id="KW-0822">Tryptophan biosynthesis</keyword>
<keyword evidence="1 5" id="KW-0328">Glycosyltransferase</keyword>